<dbReference type="Proteomes" id="UP000198755">
    <property type="component" value="Unassembled WGS sequence"/>
</dbReference>
<evidence type="ECO:0000313" key="2">
    <source>
        <dbReference type="Proteomes" id="UP000198755"/>
    </source>
</evidence>
<sequence>MFYFAIGFANLAADPFQRGHGSLKVNVMLGRWTHPAPSLATCLAPNLLTSCLLAPCLLALFLLAPGAAAGSVTHCDPAETIVYSCASGKQIVSLCASRDVANQSGYLQYRFGPKGKPVLVFPADRTPPDHHFVPGNFSFAGGGGAYLQFEIAPYTYTVLSAIGNWGPRGAKATVDGVSVQKQGKVLANYACRADANEAEGEFGPDFFEKIGLGESRTDFEIPDAFFKKGSRPR</sequence>
<name>A0A1I4CB44_9HYPH</name>
<gene>
    <name evidence="1" type="ORF">SAMN05444581_11932</name>
</gene>
<proteinExistence type="predicted"/>
<reference evidence="1 2" key="1">
    <citation type="submission" date="2016-10" db="EMBL/GenBank/DDBJ databases">
        <authorList>
            <person name="de Groot N.N."/>
        </authorList>
    </citation>
    <scope>NUCLEOTIDE SEQUENCE [LARGE SCALE GENOMIC DNA]</scope>
    <source>
        <strain evidence="1 2">NE2</strain>
    </source>
</reference>
<dbReference type="AlphaFoldDB" id="A0A1I4CB44"/>
<evidence type="ECO:0000313" key="1">
    <source>
        <dbReference type="EMBL" id="SFK77386.1"/>
    </source>
</evidence>
<dbReference type="EMBL" id="FOSN01000019">
    <property type="protein sequence ID" value="SFK77386.1"/>
    <property type="molecule type" value="Genomic_DNA"/>
</dbReference>
<protein>
    <submittedName>
        <fullName evidence="1">Uncharacterized protein</fullName>
    </submittedName>
</protein>
<keyword evidence="2" id="KW-1185">Reference proteome</keyword>
<accession>A0A1I4CB44</accession>
<organism evidence="1 2">
    <name type="scientific">Methylocapsa palsarum</name>
    <dbReference type="NCBI Taxonomy" id="1612308"/>
    <lineage>
        <taxon>Bacteria</taxon>
        <taxon>Pseudomonadati</taxon>
        <taxon>Pseudomonadota</taxon>
        <taxon>Alphaproteobacteria</taxon>
        <taxon>Hyphomicrobiales</taxon>
        <taxon>Beijerinckiaceae</taxon>
        <taxon>Methylocapsa</taxon>
    </lineage>
</organism>